<evidence type="ECO:0000313" key="2">
    <source>
        <dbReference type="Proteomes" id="UP000749559"/>
    </source>
</evidence>
<organism evidence="1 2">
    <name type="scientific">Owenia fusiformis</name>
    <name type="common">Polychaete worm</name>
    <dbReference type="NCBI Taxonomy" id="6347"/>
    <lineage>
        <taxon>Eukaryota</taxon>
        <taxon>Metazoa</taxon>
        <taxon>Spiralia</taxon>
        <taxon>Lophotrochozoa</taxon>
        <taxon>Annelida</taxon>
        <taxon>Polychaeta</taxon>
        <taxon>Sedentaria</taxon>
        <taxon>Canalipalpata</taxon>
        <taxon>Sabellida</taxon>
        <taxon>Oweniida</taxon>
        <taxon>Oweniidae</taxon>
        <taxon>Owenia</taxon>
    </lineage>
</organism>
<accession>A0A8J1UH86</accession>
<dbReference type="EMBL" id="CAIIXF020000007">
    <property type="protein sequence ID" value="CAH1788381.1"/>
    <property type="molecule type" value="Genomic_DNA"/>
</dbReference>
<proteinExistence type="predicted"/>
<name>A0A8J1UH86_OWEFU</name>
<dbReference type="Proteomes" id="UP000749559">
    <property type="component" value="Unassembled WGS sequence"/>
</dbReference>
<feature type="non-terminal residue" evidence="1">
    <location>
        <position position="196"/>
    </location>
</feature>
<keyword evidence="2" id="KW-1185">Reference proteome</keyword>
<dbReference type="InterPro" id="IPR007084">
    <property type="entry name" value="BRICHOS_dom"/>
</dbReference>
<comment type="caution">
    <text evidence="1">The sequence shown here is derived from an EMBL/GenBank/DDBJ whole genome shotgun (WGS) entry which is preliminary data.</text>
</comment>
<dbReference type="Pfam" id="PF04089">
    <property type="entry name" value="BRICHOS"/>
    <property type="match status" value="1"/>
</dbReference>
<reference evidence="1" key="1">
    <citation type="submission" date="2022-03" db="EMBL/GenBank/DDBJ databases">
        <authorList>
            <person name="Martin C."/>
        </authorList>
    </citation>
    <scope>NUCLEOTIDE SEQUENCE</scope>
</reference>
<protein>
    <submittedName>
        <fullName evidence="1">Uncharacterized protein</fullName>
    </submittedName>
</protein>
<sequence>RIFIVSALLLLFVLGVVSEKYTVLVKRVNGTDSNQTITVNTKKGTIEIDDPTQDMYVFKDFKMGFSVVRTHIGEKYGCFLNPMRGNEMTPQALESYLESQPDGELSVEPPDDDADDPKMMPAERSVKNKRLLPKSARKACDKLPIYWMVPVSDDELLNEDEADDKYGRGCRFGCWIRWTGWGRYWYCGITCSWGRK</sequence>
<evidence type="ECO:0000313" key="1">
    <source>
        <dbReference type="EMBL" id="CAH1788381.1"/>
    </source>
</evidence>
<gene>
    <name evidence="1" type="ORF">OFUS_LOCUS13927</name>
</gene>
<dbReference type="AlphaFoldDB" id="A0A8J1UH86"/>